<sequence length="137" mass="14707">MSNIDKQALRSKALSASPDEWIKETSDGWGAICSSDDQANGGFIIAHFVGPDSQANREFVQAANPITVLALLDDLEAAEKRIAELEAREVKLPKSISVLHRRDFMDAHQSIYAYPEAEVNAALADAGINVAAAAKGE</sequence>
<dbReference type="Pfam" id="PF13935">
    <property type="entry name" value="Ead_Ea22"/>
    <property type="match status" value="1"/>
</dbReference>
<gene>
    <name evidence="1" type="ORF">MRY18106EAS_26680</name>
</gene>
<evidence type="ECO:0000313" key="1">
    <source>
        <dbReference type="EMBL" id="BBI96136.1"/>
    </source>
</evidence>
<reference evidence="1" key="1">
    <citation type="submission" date="2019-03" db="EMBL/GenBank/DDBJ databases">
        <title>Complete genome sequences of Enterobacter asburiae str. MRY18-106 isolated from a patient in Japan.</title>
        <authorList>
            <person name="Sekizuka T."/>
            <person name="Matsui M."/>
            <person name="Takara T."/>
            <person name="Uechi A."/>
            <person name="Harakuni M."/>
            <person name="Kimura T."/>
            <person name="Suzuki S."/>
            <person name="Kuroda M."/>
        </authorList>
    </citation>
    <scope>NUCLEOTIDE SEQUENCE</scope>
    <source>
        <strain evidence="1">MRY18-106</strain>
    </source>
</reference>
<accession>A0A455VYM6</accession>
<proteinExistence type="predicted"/>
<dbReference type="EMBL" id="AP019533">
    <property type="protein sequence ID" value="BBI96136.1"/>
    <property type="molecule type" value="Genomic_DNA"/>
</dbReference>
<organism evidence="1">
    <name type="scientific">Enterobacter asburiae</name>
    <dbReference type="NCBI Taxonomy" id="61645"/>
    <lineage>
        <taxon>Bacteria</taxon>
        <taxon>Pseudomonadati</taxon>
        <taxon>Pseudomonadota</taxon>
        <taxon>Gammaproteobacteria</taxon>
        <taxon>Enterobacterales</taxon>
        <taxon>Enterobacteriaceae</taxon>
        <taxon>Enterobacter</taxon>
        <taxon>Enterobacter cloacae complex</taxon>
    </lineage>
</organism>
<dbReference type="AlphaFoldDB" id="A0A455VYM6"/>
<protein>
    <recommendedName>
        <fullName evidence="2">Ead/Ea22-like family protein</fullName>
    </recommendedName>
</protein>
<dbReference type="InterPro" id="IPR025153">
    <property type="entry name" value="Ead_Ea22"/>
</dbReference>
<evidence type="ECO:0008006" key="2">
    <source>
        <dbReference type="Google" id="ProtNLM"/>
    </source>
</evidence>
<name>A0A455VYM6_ENTAS</name>